<keyword evidence="2" id="KW-1185">Reference proteome</keyword>
<keyword evidence="1" id="KW-0489">Methyltransferase</keyword>
<proteinExistence type="predicted"/>
<dbReference type="Proteomes" id="UP000562395">
    <property type="component" value="Unassembled WGS sequence"/>
</dbReference>
<dbReference type="GO" id="GO:0008168">
    <property type="term" value="F:methyltransferase activity"/>
    <property type="evidence" value="ECO:0007669"/>
    <property type="project" value="UniProtKB-KW"/>
</dbReference>
<comment type="caution">
    <text evidence="1">The sequence shown here is derived from an EMBL/GenBank/DDBJ whole genome shotgun (WGS) entry which is preliminary data.</text>
</comment>
<dbReference type="InterPro" id="IPR029063">
    <property type="entry name" value="SAM-dependent_MTases_sf"/>
</dbReference>
<evidence type="ECO:0000313" key="1">
    <source>
        <dbReference type="EMBL" id="MBB3862472.1"/>
    </source>
</evidence>
<reference evidence="1 2" key="1">
    <citation type="submission" date="2020-08" db="EMBL/GenBank/DDBJ databases">
        <title>Genomic Encyclopedia of Type Strains, Phase IV (KMG-IV): sequencing the most valuable type-strain genomes for metagenomic binning, comparative biology and taxonomic classification.</title>
        <authorList>
            <person name="Goeker M."/>
        </authorList>
    </citation>
    <scope>NUCLEOTIDE SEQUENCE [LARGE SCALE GENOMIC DNA]</scope>
    <source>
        <strain evidence="1 2">DSM 14552</strain>
    </source>
</reference>
<dbReference type="CDD" id="cd02440">
    <property type="entry name" value="AdoMet_MTases"/>
    <property type="match status" value="1"/>
</dbReference>
<accession>A0A7W6EXK2</accession>
<dbReference type="AlphaFoldDB" id="A0A7W6EXK2"/>
<organism evidence="1 2">
    <name type="scientific">Novosphingobium hassiacum</name>
    <dbReference type="NCBI Taxonomy" id="173676"/>
    <lineage>
        <taxon>Bacteria</taxon>
        <taxon>Pseudomonadati</taxon>
        <taxon>Pseudomonadota</taxon>
        <taxon>Alphaproteobacteria</taxon>
        <taxon>Sphingomonadales</taxon>
        <taxon>Sphingomonadaceae</taxon>
        <taxon>Novosphingobium</taxon>
    </lineage>
</organism>
<evidence type="ECO:0000313" key="2">
    <source>
        <dbReference type="Proteomes" id="UP000562395"/>
    </source>
</evidence>
<keyword evidence="1" id="KW-0808">Transferase</keyword>
<name>A0A7W6EXK2_9SPHN</name>
<dbReference type="RefSeq" id="WP_183614954.1">
    <property type="nucleotide sequence ID" value="NZ_JACICY010000014.1"/>
</dbReference>
<gene>
    <name evidence="1" type="ORF">GGQ88_003773</name>
</gene>
<dbReference type="GO" id="GO:0032259">
    <property type="term" value="P:methylation"/>
    <property type="evidence" value="ECO:0007669"/>
    <property type="project" value="UniProtKB-KW"/>
</dbReference>
<dbReference type="SUPFAM" id="SSF53335">
    <property type="entry name" value="S-adenosyl-L-methionine-dependent methyltransferases"/>
    <property type="match status" value="1"/>
</dbReference>
<dbReference type="Gene3D" id="3.40.50.150">
    <property type="entry name" value="Vaccinia Virus protein VP39"/>
    <property type="match status" value="1"/>
</dbReference>
<dbReference type="EMBL" id="JACICY010000014">
    <property type="protein sequence ID" value="MBB3862472.1"/>
    <property type="molecule type" value="Genomic_DNA"/>
</dbReference>
<protein>
    <submittedName>
        <fullName evidence="1">SAM-dependent methyltransferase</fullName>
    </submittedName>
</protein>
<sequence>MTKLGMPDLRSSSNDQWNQMAWRWDCDRPPLRPSQLDVVHYQNEIDVLADYRSINTAAILGFIREFRGLAWPTGTRVICFEDSLDMIERVGCGRREEALRWHSTDPAVALGSVQIVLCDGGLHQHGFPDGQERLVAQLARMLAPGGRAVFRLFLPPDPCPSPYEVLDRLEDGAIANMSELKLALGHAMTTQAAQGVSVNAIWHRLHERIGFEKREQFFDLLGWPRCEYEVIDLYRDSPVQHHFASLEEVLTMFCGKTMEGVFRLVRVSAVSRDEPLPCWHLTVERK</sequence>